<comment type="similarity">
    <text evidence="1">Belongs to the sulfotransferase 1 family.</text>
</comment>
<dbReference type="Pfam" id="PF00685">
    <property type="entry name" value="Sulfotransfer_1"/>
    <property type="match status" value="1"/>
</dbReference>
<dbReference type="InterPro" id="IPR000863">
    <property type="entry name" value="Sulfotransferase_dom"/>
</dbReference>
<feature type="domain" description="Sulfotransferase" evidence="3">
    <location>
        <begin position="43"/>
        <end position="287"/>
    </location>
</feature>
<protein>
    <recommendedName>
        <fullName evidence="3">Sulfotransferase domain-containing protein</fullName>
    </recommendedName>
</protein>
<evidence type="ECO:0000256" key="2">
    <source>
        <dbReference type="ARBA" id="ARBA00022679"/>
    </source>
</evidence>
<evidence type="ECO:0000313" key="5">
    <source>
        <dbReference type="Proteomes" id="UP000005408"/>
    </source>
</evidence>
<sequence>MAGLDIRKLDYPVYEGIGLLKFPNCLENAGQTIQNIKDLKLGPDSVILATFPRSGTHWVYEITHMLLTKKAEYATKSREAVYLEGLPDLGPLQSYNHIVSTHLPFQWLPQQHLETGGKIIHVIRNPKDVAVSLYKFADSCDGIPENTFEEFFFEYFLKNKVMFGGWFNYNKAFIRESEVRKDQIIMLQYEKLQRNTIGELKRLAKFLDVKDADQLFPEIAEKCGFDNLKAADERVRNDSTMAEIIKSMNLKKIPTLYRKGKVGDWKNYFTVAMNETFDKIYADNMKNVAVDIDFV</sequence>
<evidence type="ECO:0000313" key="4">
    <source>
        <dbReference type="EnsemblMetazoa" id="G14459.2:cds"/>
    </source>
</evidence>
<dbReference type="EnsemblMetazoa" id="G14459.2">
    <property type="protein sequence ID" value="G14459.2:cds"/>
    <property type="gene ID" value="G14459"/>
</dbReference>
<organism evidence="4 5">
    <name type="scientific">Magallana gigas</name>
    <name type="common">Pacific oyster</name>
    <name type="synonym">Crassostrea gigas</name>
    <dbReference type="NCBI Taxonomy" id="29159"/>
    <lineage>
        <taxon>Eukaryota</taxon>
        <taxon>Metazoa</taxon>
        <taxon>Spiralia</taxon>
        <taxon>Lophotrochozoa</taxon>
        <taxon>Mollusca</taxon>
        <taxon>Bivalvia</taxon>
        <taxon>Autobranchia</taxon>
        <taxon>Pteriomorphia</taxon>
        <taxon>Ostreida</taxon>
        <taxon>Ostreoidea</taxon>
        <taxon>Ostreidae</taxon>
        <taxon>Magallana</taxon>
    </lineage>
</organism>
<keyword evidence="2" id="KW-0808">Transferase</keyword>
<dbReference type="Gene3D" id="3.40.50.300">
    <property type="entry name" value="P-loop containing nucleotide triphosphate hydrolases"/>
    <property type="match status" value="1"/>
</dbReference>
<proteinExistence type="inferred from homology"/>
<dbReference type="GO" id="GO:0008146">
    <property type="term" value="F:sulfotransferase activity"/>
    <property type="evidence" value="ECO:0007669"/>
    <property type="project" value="InterPro"/>
</dbReference>
<dbReference type="EnsemblMetazoa" id="G14459.3">
    <property type="protein sequence ID" value="G14459.3:cds"/>
    <property type="gene ID" value="G14459"/>
</dbReference>
<dbReference type="Proteomes" id="UP000005408">
    <property type="component" value="Unassembled WGS sequence"/>
</dbReference>
<reference evidence="4" key="1">
    <citation type="submission" date="2022-08" db="UniProtKB">
        <authorList>
            <consortium name="EnsemblMetazoa"/>
        </authorList>
    </citation>
    <scope>IDENTIFICATION</scope>
    <source>
        <strain evidence="4">05x7-T-G4-1.051#20</strain>
    </source>
</reference>
<dbReference type="InterPro" id="IPR027417">
    <property type="entry name" value="P-loop_NTPase"/>
</dbReference>
<evidence type="ECO:0000256" key="1">
    <source>
        <dbReference type="ARBA" id="ARBA00005771"/>
    </source>
</evidence>
<dbReference type="SUPFAM" id="SSF52540">
    <property type="entry name" value="P-loop containing nucleoside triphosphate hydrolases"/>
    <property type="match status" value="1"/>
</dbReference>
<dbReference type="PANTHER" id="PTHR11783">
    <property type="entry name" value="SULFOTRANSFERASE SULT"/>
    <property type="match status" value="1"/>
</dbReference>
<keyword evidence="5" id="KW-1185">Reference proteome</keyword>
<name>A0A8W8IIH7_MAGGI</name>
<dbReference type="AlphaFoldDB" id="A0A8W8IIH7"/>
<evidence type="ECO:0000259" key="3">
    <source>
        <dbReference type="Pfam" id="PF00685"/>
    </source>
</evidence>
<accession>A0A8W8IIH7</accession>